<proteinExistence type="inferred from homology"/>
<comment type="caution">
    <text evidence="7">The sequence shown here is derived from an EMBL/GenBank/DDBJ whole genome shotgun (WGS) entry which is preliminary data.</text>
</comment>
<dbReference type="SUPFAM" id="SSF88946">
    <property type="entry name" value="Sigma2 domain of RNA polymerase sigma factors"/>
    <property type="match status" value="1"/>
</dbReference>
<evidence type="ECO:0000259" key="6">
    <source>
        <dbReference type="Pfam" id="PF08281"/>
    </source>
</evidence>
<accession>A0A5C7FQU0</accession>
<dbReference type="GO" id="GO:0003677">
    <property type="term" value="F:DNA binding"/>
    <property type="evidence" value="ECO:0007669"/>
    <property type="project" value="InterPro"/>
</dbReference>
<evidence type="ECO:0000256" key="3">
    <source>
        <dbReference type="ARBA" id="ARBA00023082"/>
    </source>
</evidence>
<evidence type="ECO:0000256" key="2">
    <source>
        <dbReference type="ARBA" id="ARBA00023015"/>
    </source>
</evidence>
<dbReference type="SUPFAM" id="SSF88659">
    <property type="entry name" value="Sigma3 and sigma4 domains of RNA polymerase sigma factors"/>
    <property type="match status" value="1"/>
</dbReference>
<name>A0A5C7FQU0_9BACT</name>
<dbReference type="Gene3D" id="1.10.1740.10">
    <property type="match status" value="1"/>
</dbReference>
<protein>
    <submittedName>
        <fullName evidence="7">Sigma-70 family RNA polymerase sigma factor</fullName>
    </submittedName>
</protein>
<feature type="domain" description="RNA polymerase sigma factor 70 region 4 type 2" evidence="6">
    <location>
        <begin position="133"/>
        <end position="179"/>
    </location>
</feature>
<evidence type="ECO:0000313" key="7">
    <source>
        <dbReference type="EMBL" id="TXF88411.1"/>
    </source>
</evidence>
<dbReference type="NCBIfam" id="TIGR02937">
    <property type="entry name" value="sigma70-ECF"/>
    <property type="match status" value="1"/>
</dbReference>
<sequence>MSLAHSEVYNNHSDLLFPDEKSLVTACLAGDRRAQEAFYRRFAPAALVVCRRYANGRDEAMELLNGGMMKVFQKLDKFRWEGSLEGWVKRLVFRSTIDQFRAGKQRPTLEIADWDTPSEATVTQSLYAEDLCRIIDLLPETSKEVFWLFAVEGYNHAEIANQLNFSEGNSRWHLNKARQILRKKLQSQSFKPNRYAG</sequence>
<evidence type="ECO:0000256" key="1">
    <source>
        <dbReference type="ARBA" id="ARBA00010641"/>
    </source>
</evidence>
<dbReference type="InterPro" id="IPR039425">
    <property type="entry name" value="RNA_pol_sigma-70-like"/>
</dbReference>
<dbReference type="PANTHER" id="PTHR43133:SF46">
    <property type="entry name" value="RNA POLYMERASE SIGMA-70 FACTOR ECF SUBFAMILY"/>
    <property type="match status" value="1"/>
</dbReference>
<keyword evidence="3" id="KW-0731">Sigma factor</keyword>
<evidence type="ECO:0000313" key="8">
    <source>
        <dbReference type="Proteomes" id="UP000321907"/>
    </source>
</evidence>
<dbReference type="OrthoDB" id="1491902at2"/>
<dbReference type="Proteomes" id="UP000321907">
    <property type="component" value="Unassembled WGS sequence"/>
</dbReference>
<feature type="domain" description="RNA polymerase sigma-70 region 2" evidence="5">
    <location>
        <begin position="38"/>
        <end position="103"/>
    </location>
</feature>
<dbReference type="GO" id="GO:0006352">
    <property type="term" value="P:DNA-templated transcription initiation"/>
    <property type="evidence" value="ECO:0007669"/>
    <property type="project" value="InterPro"/>
</dbReference>
<reference evidence="7 8" key="1">
    <citation type="submission" date="2019-08" db="EMBL/GenBank/DDBJ databases">
        <title>Lewinella sp. strain SSH13 Genome sequencing and assembly.</title>
        <authorList>
            <person name="Kim I."/>
        </authorList>
    </citation>
    <scope>NUCLEOTIDE SEQUENCE [LARGE SCALE GENOMIC DNA]</scope>
    <source>
        <strain evidence="7 8">SSH13</strain>
    </source>
</reference>
<dbReference type="Gene3D" id="1.10.10.10">
    <property type="entry name" value="Winged helix-like DNA-binding domain superfamily/Winged helix DNA-binding domain"/>
    <property type="match status" value="1"/>
</dbReference>
<dbReference type="EMBL" id="VOXD01000023">
    <property type="protein sequence ID" value="TXF88411.1"/>
    <property type="molecule type" value="Genomic_DNA"/>
</dbReference>
<evidence type="ECO:0000259" key="5">
    <source>
        <dbReference type="Pfam" id="PF04542"/>
    </source>
</evidence>
<evidence type="ECO:0000256" key="4">
    <source>
        <dbReference type="ARBA" id="ARBA00023163"/>
    </source>
</evidence>
<dbReference type="InterPro" id="IPR013249">
    <property type="entry name" value="RNA_pol_sigma70_r4_t2"/>
</dbReference>
<keyword evidence="8" id="KW-1185">Reference proteome</keyword>
<dbReference type="InterPro" id="IPR013325">
    <property type="entry name" value="RNA_pol_sigma_r2"/>
</dbReference>
<dbReference type="GO" id="GO:0016987">
    <property type="term" value="F:sigma factor activity"/>
    <property type="evidence" value="ECO:0007669"/>
    <property type="project" value="UniProtKB-KW"/>
</dbReference>
<keyword evidence="2" id="KW-0805">Transcription regulation</keyword>
<organism evidence="7 8">
    <name type="scientific">Neolewinella aurantiaca</name>
    <dbReference type="NCBI Taxonomy" id="2602767"/>
    <lineage>
        <taxon>Bacteria</taxon>
        <taxon>Pseudomonadati</taxon>
        <taxon>Bacteroidota</taxon>
        <taxon>Saprospiria</taxon>
        <taxon>Saprospirales</taxon>
        <taxon>Lewinellaceae</taxon>
        <taxon>Neolewinella</taxon>
    </lineage>
</organism>
<dbReference type="InterPro" id="IPR007627">
    <property type="entry name" value="RNA_pol_sigma70_r2"/>
</dbReference>
<comment type="similarity">
    <text evidence="1">Belongs to the sigma-70 factor family. ECF subfamily.</text>
</comment>
<dbReference type="AlphaFoldDB" id="A0A5C7FQU0"/>
<dbReference type="Pfam" id="PF08281">
    <property type="entry name" value="Sigma70_r4_2"/>
    <property type="match status" value="1"/>
</dbReference>
<dbReference type="InterPro" id="IPR013324">
    <property type="entry name" value="RNA_pol_sigma_r3/r4-like"/>
</dbReference>
<gene>
    <name evidence="7" type="ORF">FUA23_14840</name>
</gene>
<dbReference type="InterPro" id="IPR036388">
    <property type="entry name" value="WH-like_DNA-bd_sf"/>
</dbReference>
<dbReference type="Pfam" id="PF04542">
    <property type="entry name" value="Sigma70_r2"/>
    <property type="match status" value="1"/>
</dbReference>
<keyword evidence="4" id="KW-0804">Transcription</keyword>
<dbReference type="PANTHER" id="PTHR43133">
    <property type="entry name" value="RNA POLYMERASE ECF-TYPE SIGMA FACTO"/>
    <property type="match status" value="1"/>
</dbReference>
<dbReference type="InterPro" id="IPR014284">
    <property type="entry name" value="RNA_pol_sigma-70_dom"/>
</dbReference>